<protein>
    <recommendedName>
        <fullName evidence="3">RNA polymerase sigma factor 70 region 1.1 domain-containing protein</fullName>
    </recommendedName>
</protein>
<evidence type="ECO:0008006" key="3">
    <source>
        <dbReference type="Google" id="ProtNLM"/>
    </source>
</evidence>
<accession>A0A250ILN8</accession>
<dbReference type="Proteomes" id="UP000217289">
    <property type="component" value="Chromosome"/>
</dbReference>
<proteinExistence type="predicted"/>
<keyword evidence="2" id="KW-1185">Reference proteome</keyword>
<organism evidence="1 2">
    <name type="scientific">Melittangium boletus DSM 14713</name>
    <dbReference type="NCBI Taxonomy" id="1294270"/>
    <lineage>
        <taxon>Bacteria</taxon>
        <taxon>Pseudomonadati</taxon>
        <taxon>Myxococcota</taxon>
        <taxon>Myxococcia</taxon>
        <taxon>Myxococcales</taxon>
        <taxon>Cystobacterineae</taxon>
        <taxon>Archangiaceae</taxon>
        <taxon>Melittangium</taxon>
    </lineage>
</organism>
<gene>
    <name evidence="1" type="ORF">MEBOL_006147</name>
</gene>
<name>A0A250ILN8_9BACT</name>
<reference evidence="1 2" key="1">
    <citation type="submission" date="2017-06" db="EMBL/GenBank/DDBJ databases">
        <authorList>
            <person name="Kim H.J."/>
            <person name="Triplett B.A."/>
        </authorList>
    </citation>
    <scope>NUCLEOTIDE SEQUENCE [LARGE SCALE GENOMIC DNA]</scope>
    <source>
        <strain evidence="1 2">DSM 14713</strain>
    </source>
</reference>
<dbReference type="KEGG" id="mbd:MEBOL_006147"/>
<dbReference type="AlphaFoldDB" id="A0A250ILN8"/>
<evidence type="ECO:0000313" key="1">
    <source>
        <dbReference type="EMBL" id="ATB32659.1"/>
    </source>
</evidence>
<sequence length="90" mass="9887">MLNGKEGASVENRIGKSYTARKSLFAKGLRDGRLTVQEIEEALPAGTLTAAERWLLYYSLRAAQVEIIDEVTGQVDHGFMTEPPSVPAEH</sequence>
<evidence type="ECO:0000313" key="2">
    <source>
        <dbReference type="Proteomes" id="UP000217289"/>
    </source>
</evidence>
<dbReference type="EMBL" id="CP022163">
    <property type="protein sequence ID" value="ATB32659.1"/>
    <property type="molecule type" value="Genomic_DNA"/>
</dbReference>